<name>A0A087TA40_STEMI</name>
<protein>
    <submittedName>
        <fullName evidence="1">Uncharacterized protein</fullName>
    </submittedName>
</protein>
<proteinExistence type="predicted"/>
<dbReference type="EMBL" id="KK114248">
    <property type="protein sequence ID" value="KFM61979.1"/>
    <property type="molecule type" value="Genomic_DNA"/>
</dbReference>
<reference evidence="1 2" key="1">
    <citation type="submission" date="2013-11" db="EMBL/GenBank/DDBJ databases">
        <title>Genome sequencing of Stegodyphus mimosarum.</title>
        <authorList>
            <person name="Bechsgaard J."/>
        </authorList>
    </citation>
    <scope>NUCLEOTIDE SEQUENCE [LARGE SCALE GENOMIC DNA]</scope>
</reference>
<organism evidence="1 2">
    <name type="scientific">Stegodyphus mimosarum</name>
    <name type="common">African social velvet spider</name>
    <dbReference type="NCBI Taxonomy" id="407821"/>
    <lineage>
        <taxon>Eukaryota</taxon>
        <taxon>Metazoa</taxon>
        <taxon>Ecdysozoa</taxon>
        <taxon>Arthropoda</taxon>
        <taxon>Chelicerata</taxon>
        <taxon>Arachnida</taxon>
        <taxon>Araneae</taxon>
        <taxon>Araneomorphae</taxon>
        <taxon>Entelegynae</taxon>
        <taxon>Eresoidea</taxon>
        <taxon>Eresidae</taxon>
        <taxon>Stegodyphus</taxon>
    </lineage>
</organism>
<evidence type="ECO:0000313" key="2">
    <source>
        <dbReference type="Proteomes" id="UP000054359"/>
    </source>
</evidence>
<dbReference type="AlphaFoldDB" id="A0A087TA40"/>
<feature type="non-terminal residue" evidence="1">
    <location>
        <position position="167"/>
    </location>
</feature>
<evidence type="ECO:0000313" key="1">
    <source>
        <dbReference type="EMBL" id="KFM61979.1"/>
    </source>
</evidence>
<accession>A0A087TA40</accession>
<sequence>MTLLAAVCTVFFASGNKVANKSLPRLVYFSVSVNMANASLDVLGWVRDVATVWPPAHAERRTFEALESFVVAICVTFWNKLNFGVGLKLPLSVFFALCLGKSPDQAERHHHQNAAHGLHFKLENCCCSKTSRKIVHRCRLINAVLPQQLYRFTRYLLSFRLKIKCSS</sequence>
<gene>
    <name evidence="1" type="ORF">X975_01425</name>
</gene>
<keyword evidence="2" id="KW-1185">Reference proteome</keyword>
<dbReference type="Proteomes" id="UP000054359">
    <property type="component" value="Unassembled WGS sequence"/>
</dbReference>